<dbReference type="GO" id="GO:1901255">
    <property type="term" value="P:nucleotide-excision repair involved in interstrand cross-link repair"/>
    <property type="evidence" value="ECO:0007669"/>
    <property type="project" value="TreeGrafter"/>
</dbReference>
<keyword evidence="6" id="KW-0862">Zinc</keyword>
<sequence length="288" mass="34019">MELTEEQRKRIEENRQKAILLRQEKSKFRAHTSQKPVVSQKVDQDNIITVTVAGQSYVDTEAGFLLNKDDLSDTNKQVSLAPEPNPILLKSEQPNCLECNQEFGISFLMTNFDHPVCDRCKEKFGKEKFDLITKTEAKKEYLLKDCDIDLRTPPLKFILGKNPHNSRWGEMKLYLILQVEKRALEVWGSEEEVERQIELRHEKQKASKLKMYKKKLKDLRKSTRSSLYTKVTKASHEHVFDSEIYNEKEDNYERTCITCGFHEIFEKMAADYYLINHYIFYNRGHEFH</sequence>
<comment type="similarity">
    <text evidence="2">Belongs to the XPA family.</text>
</comment>
<dbReference type="GO" id="GO:0000110">
    <property type="term" value="C:nucleotide-excision repair factor 1 complex"/>
    <property type="evidence" value="ECO:0007669"/>
    <property type="project" value="TreeGrafter"/>
</dbReference>
<dbReference type="InterPro" id="IPR022658">
    <property type="entry name" value="XPA_CS"/>
</dbReference>
<dbReference type="PANTHER" id="PTHR10142:SF0">
    <property type="entry name" value="DNA REPAIR PROTEIN COMPLEMENTING XP-A CELLS"/>
    <property type="match status" value="1"/>
</dbReference>
<dbReference type="PROSITE" id="PS00753">
    <property type="entry name" value="XPA_2"/>
    <property type="match status" value="1"/>
</dbReference>
<evidence type="ECO:0000256" key="9">
    <source>
        <dbReference type="ARBA" id="ARBA00023242"/>
    </source>
</evidence>
<gene>
    <name evidence="12 13" type="primary">LOC112688128</name>
</gene>
<proteinExistence type="inferred from homology"/>
<dbReference type="InterPro" id="IPR000465">
    <property type="entry name" value="XPA/RAD14"/>
</dbReference>
<dbReference type="Gene3D" id="3.90.530.10">
    <property type="entry name" value="XPA C-terminal domain"/>
    <property type="match status" value="1"/>
</dbReference>
<dbReference type="InterPro" id="IPR037129">
    <property type="entry name" value="XPA_sf"/>
</dbReference>
<dbReference type="InterPro" id="IPR022656">
    <property type="entry name" value="XPA_C"/>
</dbReference>
<dbReference type="PANTHER" id="PTHR10142">
    <property type="entry name" value="DNA REPAIR PROTEIN COMPLEMENTING XP-A CELLS"/>
    <property type="match status" value="1"/>
</dbReference>
<keyword evidence="3" id="KW-0479">Metal-binding</keyword>
<evidence type="ECO:0000313" key="12">
    <source>
        <dbReference type="RefSeq" id="XP_025416955.1"/>
    </source>
</evidence>
<keyword evidence="9" id="KW-0539">Nucleus</keyword>
<comment type="subcellular location">
    <subcellularLocation>
        <location evidence="1">Nucleus</location>
    </subcellularLocation>
</comment>
<evidence type="ECO:0000256" key="8">
    <source>
        <dbReference type="ARBA" id="ARBA00023204"/>
    </source>
</evidence>
<dbReference type="RefSeq" id="XP_025416956.1">
    <property type="nucleotide sequence ID" value="XM_025561171.1"/>
</dbReference>
<evidence type="ECO:0000256" key="1">
    <source>
        <dbReference type="ARBA" id="ARBA00004123"/>
    </source>
</evidence>
<evidence type="ECO:0000313" key="11">
    <source>
        <dbReference type="Proteomes" id="UP000694846"/>
    </source>
</evidence>
<dbReference type="SUPFAM" id="SSF57716">
    <property type="entry name" value="Glucocorticoid receptor-like (DNA-binding domain)"/>
    <property type="match status" value="1"/>
</dbReference>
<keyword evidence="8" id="KW-0234">DNA repair</keyword>
<organism evidence="11 13">
    <name type="scientific">Sipha flava</name>
    <name type="common">yellow sugarcane aphid</name>
    <dbReference type="NCBI Taxonomy" id="143950"/>
    <lineage>
        <taxon>Eukaryota</taxon>
        <taxon>Metazoa</taxon>
        <taxon>Ecdysozoa</taxon>
        <taxon>Arthropoda</taxon>
        <taxon>Hexapoda</taxon>
        <taxon>Insecta</taxon>
        <taxon>Pterygota</taxon>
        <taxon>Neoptera</taxon>
        <taxon>Paraneoptera</taxon>
        <taxon>Hemiptera</taxon>
        <taxon>Sternorrhyncha</taxon>
        <taxon>Aphidomorpha</taxon>
        <taxon>Aphidoidea</taxon>
        <taxon>Aphididae</taxon>
        <taxon>Sipha</taxon>
    </lineage>
</organism>
<evidence type="ECO:0000259" key="10">
    <source>
        <dbReference type="Pfam" id="PF05181"/>
    </source>
</evidence>
<dbReference type="OrthoDB" id="68328at2759"/>
<name>A0A8B8G2Y2_9HEMI</name>
<dbReference type="NCBIfam" id="TIGR00598">
    <property type="entry name" value="rad14"/>
    <property type="match status" value="1"/>
</dbReference>
<evidence type="ECO:0000256" key="6">
    <source>
        <dbReference type="ARBA" id="ARBA00022833"/>
    </source>
</evidence>
<evidence type="ECO:0000256" key="4">
    <source>
        <dbReference type="ARBA" id="ARBA00022763"/>
    </source>
</evidence>
<protein>
    <submittedName>
        <fullName evidence="12 13">DNA repair protein complementing XP-A cells homolog isoform X1</fullName>
    </submittedName>
</protein>
<reference evidence="12 13" key="1">
    <citation type="submission" date="2025-04" db="UniProtKB">
        <authorList>
            <consortium name="RefSeq"/>
        </authorList>
    </citation>
    <scope>IDENTIFICATION</scope>
    <source>
        <tissue evidence="12 13">Whole body</tissue>
    </source>
</reference>
<dbReference type="SUPFAM" id="SSF46955">
    <property type="entry name" value="Putative DNA-binding domain"/>
    <property type="match status" value="1"/>
</dbReference>
<evidence type="ECO:0000256" key="5">
    <source>
        <dbReference type="ARBA" id="ARBA00022771"/>
    </source>
</evidence>
<dbReference type="RefSeq" id="XP_025416955.1">
    <property type="nucleotide sequence ID" value="XM_025561170.1"/>
</dbReference>
<dbReference type="CDD" id="cd21076">
    <property type="entry name" value="DBD_XPA"/>
    <property type="match status" value="1"/>
</dbReference>
<dbReference type="GO" id="GO:0003684">
    <property type="term" value="F:damaged DNA binding"/>
    <property type="evidence" value="ECO:0007669"/>
    <property type="project" value="InterPro"/>
</dbReference>
<dbReference type="GO" id="GO:0006284">
    <property type="term" value="P:base-excision repair"/>
    <property type="evidence" value="ECO:0007669"/>
    <property type="project" value="TreeGrafter"/>
</dbReference>
<keyword evidence="7" id="KW-0238">DNA-binding</keyword>
<dbReference type="Pfam" id="PF01286">
    <property type="entry name" value="XPA_N"/>
    <property type="match status" value="1"/>
</dbReference>
<dbReference type="InterPro" id="IPR022652">
    <property type="entry name" value="Znf_XPA_CS"/>
</dbReference>
<dbReference type="Proteomes" id="UP000694846">
    <property type="component" value="Unplaced"/>
</dbReference>
<dbReference type="GO" id="GO:0008270">
    <property type="term" value="F:zinc ion binding"/>
    <property type="evidence" value="ECO:0007669"/>
    <property type="project" value="UniProtKB-KW"/>
</dbReference>
<dbReference type="AlphaFoldDB" id="A0A8B8G2Y2"/>
<dbReference type="CTD" id="31357"/>
<dbReference type="Pfam" id="PF05181">
    <property type="entry name" value="XPA_C"/>
    <property type="match status" value="1"/>
</dbReference>
<keyword evidence="5" id="KW-0863">Zinc-finger</keyword>
<dbReference type="GO" id="GO:0000715">
    <property type="term" value="P:nucleotide-excision repair, DNA damage recognition"/>
    <property type="evidence" value="ECO:0007669"/>
    <property type="project" value="TreeGrafter"/>
</dbReference>
<keyword evidence="4" id="KW-0227">DNA damage</keyword>
<evidence type="ECO:0000256" key="2">
    <source>
        <dbReference type="ARBA" id="ARBA00005548"/>
    </source>
</evidence>
<dbReference type="InterPro" id="IPR009061">
    <property type="entry name" value="DNA-bd_dom_put_sf"/>
</dbReference>
<evidence type="ECO:0000313" key="13">
    <source>
        <dbReference type="RefSeq" id="XP_025416956.1"/>
    </source>
</evidence>
<accession>A0A8B8G2Y2</accession>
<dbReference type="GeneID" id="112688128"/>
<evidence type="ECO:0000256" key="3">
    <source>
        <dbReference type="ARBA" id="ARBA00022723"/>
    </source>
</evidence>
<keyword evidence="11" id="KW-1185">Reference proteome</keyword>
<evidence type="ECO:0000256" key="7">
    <source>
        <dbReference type="ARBA" id="ARBA00023125"/>
    </source>
</evidence>
<feature type="domain" description="XPA C-terminal" evidence="10">
    <location>
        <begin position="128"/>
        <end position="179"/>
    </location>
</feature>
<dbReference type="GO" id="GO:0070914">
    <property type="term" value="P:UV-damage excision repair"/>
    <property type="evidence" value="ECO:0007669"/>
    <property type="project" value="TreeGrafter"/>
</dbReference>